<accession>A0A0H3U7S4</accession>
<name>A0A0H3U7S4_9BACT</name>
<dbReference type="SUPFAM" id="SSF56784">
    <property type="entry name" value="HAD-like"/>
    <property type="match status" value="1"/>
</dbReference>
<sequence length="340" mass="38741">MLLTTACSNPSKQLSQWKQDGVIKDIVAYVDDVTNKSSENYIPVEDRIAVFDLDGTLVCEQFPIYYEWILFAERVLNDTSYQASDEMKTLAKEILNAGLNKNIPEDMEAREFIAYGQVFSGMEADTYREYVAKFFEKNADGFDNLKYKDAYFRPMAQLVQYLIDNEFKVFICSGTDRESCRVLVSGFTKIPNYQVIGSDYYSKGEYHGDDYYLNYQYKSNEQVLRGDTGIIKNVKSSKIAQIYQEIGQQPVLAFGNSSGDESMCLAATSGNKYKSAAFIVVPDDDEREYAFPKKVESLKKLCKENGWHTISMKNDFLTIYGDEVVKNPNNKTSSELLLAK</sequence>
<protein>
    <recommendedName>
        <fullName evidence="2">Haloacid dehalogenase-like hydrolase</fullName>
    </recommendedName>
</protein>
<dbReference type="InterPro" id="IPR023214">
    <property type="entry name" value="HAD_sf"/>
</dbReference>
<organism evidence="1">
    <name type="scientific">uncultured bacterium fosmid pJB77G10</name>
    <dbReference type="NCBI Taxonomy" id="1478069"/>
    <lineage>
        <taxon>Bacteria</taxon>
        <taxon>environmental samples</taxon>
    </lineage>
</organism>
<reference evidence="1" key="1">
    <citation type="submission" date="2013-08" db="EMBL/GenBank/DDBJ databases">
        <title>Comparison of modified E. coli strains.</title>
        <authorList>
            <person name="Juergensen J."/>
            <person name="Bonge A."/>
            <person name="Streit W.R."/>
        </authorList>
    </citation>
    <scope>NUCLEOTIDE SEQUENCE</scope>
</reference>
<dbReference type="PANTHER" id="PTHR43344">
    <property type="entry name" value="PHOSPHOSERINE PHOSPHATASE"/>
    <property type="match status" value="1"/>
</dbReference>
<dbReference type="EMBL" id="KF540241">
    <property type="protein sequence ID" value="AIF26649.1"/>
    <property type="molecule type" value="Genomic_DNA"/>
</dbReference>
<dbReference type="AlphaFoldDB" id="A0A0H3U7S4"/>
<dbReference type="InterPro" id="IPR036412">
    <property type="entry name" value="HAD-like_sf"/>
</dbReference>
<evidence type="ECO:0000313" key="1">
    <source>
        <dbReference type="EMBL" id="AIF26649.1"/>
    </source>
</evidence>
<evidence type="ECO:0008006" key="2">
    <source>
        <dbReference type="Google" id="ProtNLM"/>
    </source>
</evidence>
<proteinExistence type="predicted"/>
<dbReference type="Gene3D" id="3.40.50.1000">
    <property type="entry name" value="HAD superfamily/HAD-like"/>
    <property type="match status" value="1"/>
</dbReference>
<dbReference type="InterPro" id="IPR050582">
    <property type="entry name" value="HAD-like_SerB"/>
</dbReference>